<comment type="caution">
    <text evidence="2">The sequence shown here is derived from an EMBL/GenBank/DDBJ whole genome shotgun (WGS) entry which is preliminary data.</text>
</comment>
<keyword evidence="3" id="KW-1185">Reference proteome</keyword>
<protein>
    <submittedName>
        <fullName evidence="2">VOC family protein</fullName>
    </submittedName>
</protein>
<feature type="domain" description="VOC" evidence="1">
    <location>
        <begin position="10"/>
        <end position="125"/>
    </location>
</feature>
<name>A0ABW1FUW0_9ACTN</name>
<evidence type="ECO:0000313" key="2">
    <source>
        <dbReference type="EMBL" id="MFC5897358.1"/>
    </source>
</evidence>
<dbReference type="RefSeq" id="WP_345085370.1">
    <property type="nucleotide sequence ID" value="NZ_BAAAWG010000009.1"/>
</dbReference>
<dbReference type="InterPro" id="IPR037523">
    <property type="entry name" value="VOC_core"/>
</dbReference>
<dbReference type="InterPro" id="IPR004360">
    <property type="entry name" value="Glyas_Fos-R_dOase_dom"/>
</dbReference>
<dbReference type="PANTHER" id="PTHR33993:SF10">
    <property type="entry name" value="CONSERVED PROTEIN"/>
    <property type="match status" value="1"/>
</dbReference>
<feature type="domain" description="VOC" evidence="1">
    <location>
        <begin position="139"/>
        <end position="264"/>
    </location>
</feature>
<dbReference type="Gene3D" id="3.10.180.10">
    <property type="entry name" value="2,3-Dihydroxybiphenyl 1,2-Dioxygenase, domain 1"/>
    <property type="match status" value="2"/>
</dbReference>
<gene>
    <name evidence="2" type="ORF">ACFP3M_31595</name>
</gene>
<proteinExistence type="predicted"/>
<dbReference type="SUPFAM" id="SSF54593">
    <property type="entry name" value="Glyoxalase/Bleomycin resistance protein/Dihydroxybiphenyl dioxygenase"/>
    <property type="match status" value="2"/>
</dbReference>
<dbReference type="EMBL" id="JBHSPW010000021">
    <property type="protein sequence ID" value="MFC5897358.1"/>
    <property type="molecule type" value="Genomic_DNA"/>
</dbReference>
<dbReference type="CDD" id="cd07247">
    <property type="entry name" value="SgaA_N_like"/>
    <property type="match status" value="2"/>
</dbReference>
<dbReference type="InterPro" id="IPR029068">
    <property type="entry name" value="Glyas_Bleomycin-R_OHBP_Dase"/>
</dbReference>
<dbReference type="InterPro" id="IPR052164">
    <property type="entry name" value="Anthracycline_SecMetBiosynth"/>
</dbReference>
<reference evidence="3" key="1">
    <citation type="journal article" date="2019" name="Int. J. Syst. Evol. Microbiol.">
        <title>The Global Catalogue of Microorganisms (GCM) 10K type strain sequencing project: providing services to taxonomists for standard genome sequencing and annotation.</title>
        <authorList>
            <consortium name="The Broad Institute Genomics Platform"/>
            <consortium name="The Broad Institute Genome Sequencing Center for Infectious Disease"/>
            <person name="Wu L."/>
            <person name="Ma J."/>
        </authorList>
    </citation>
    <scope>NUCLEOTIDE SEQUENCE [LARGE SCALE GENOMIC DNA]</scope>
    <source>
        <strain evidence="3">CGMCC 1.15809</strain>
    </source>
</reference>
<evidence type="ECO:0000259" key="1">
    <source>
        <dbReference type="PROSITE" id="PS51819"/>
    </source>
</evidence>
<dbReference type="Pfam" id="PF00903">
    <property type="entry name" value="Glyoxalase"/>
    <property type="match status" value="2"/>
</dbReference>
<dbReference type="PROSITE" id="PS51819">
    <property type="entry name" value="VOC"/>
    <property type="match status" value="2"/>
</dbReference>
<organism evidence="2 3">
    <name type="scientific">Streptomyces ramulosus</name>
    <dbReference type="NCBI Taxonomy" id="47762"/>
    <lineage>
        <taxon>Bacteria</taxon>
        <taxon>Bacillati</taxon>
        <taxon>Actinomycetota</taxon>
        <taxon>Actinomycetes</taxon>
        <taxon>Kitasatosporales</taxon>
        <taxon>Streptomycetaceae</taxon>
        <taxon>Streptomyces</taxon>
    </lineage>
</organism>
<evidence type="ECO:0000313" key="3">
    <source>
        <dbReference type="Proteomes" id="UP001596241"/>
    </source>
</evidence>
<accession>A0ABW1FUW0</accession>
<dbReference type="PANTHER" id="PTHR33993">
    <property type="entry name" value="GLYOXALASE-RELATED"/>
    <property type="match status" value="1"/>
</dbReference>
<dbReference type="Proteomes" id="UP001596241">
    <property type="component" value="Unassembled WGS sequence"/>
</dbReference>
<sequence>MITTEFLLGSPCWLDLGTPDLRKATAFYGEVFDWTTEPFGDQKTGGYTVCRRDGKVAAAIGPSAEAGARPAWTVYFHTPDAEATVRAVREAGGEVRVPPTPVGGDNGRHAQLTDPQGGRFAVWQPGAHPGLEVADVPGSLEWTELFTTDAAAAQQFYGKVFGWHTQEIPLPGGAEGTYTLVTPHGAGQERTQGGIMQLPAQALAETGGAAYWHPVFGSADCDATVAAVTARGGAVRMGPEDVEGVGRLAVCTDPEGAEFVVLTPAEGQGVSP</sequence>